<dbReference type="InterPro" id="IPR003961">
    <property type="entry name" value="FN3_dom"/>
</dbReference>
<protein>
    <recommendedName>
        <fullName evidence="4">Fibronectin type-III domain-containing protein</fullName>
    </recommendedName>
</protein>
<evidence type="ECO:0008006" key="4">
    <source>
        <dbReference type="Google" id="ProtNLM"/>
    </source>
</evidence>
<dbReference type="AlphaFoldDB" id="A0AAD3DTC6"/>
<sequence>RKEERKRRAREADEFFSRSEGQRRAAPATDPGLLKFAGQQLPRPTNPGGARGEDWLRVSLDPKKRASSWLEQGQIRFELEYRRASDPPTVPWVTLSSDSSATFDVTGLSAATKYVFRGRAGARVAQAG</sequence>
<evidence type="ECO:0000313" key="2">
    <source>
        <dbReference type="EMBL" id="GFR47715.1"/>
    </source>
</evidence>
<feature type="non-terminal residue" evidence="2">
    <location>
        <position position="128"/>
    </location>
</feature>
<feature type="non-terminal residue" evidence="2">
    <location>
        <position position="1"/>
    </location>
</feature>
<proteinExistence type="predicted"/>
<evidence type="ECO:0000256" key="1">
    <source>
        <dbReference type="SAM" id="MobiDB-lite"/>
    </source>
</evidence>
<dbReference type="EMBL" id="BMAR01000019">
    <property type="protein sequence ID" value="GFR47715.1"/>
    <property type="molecule type" value="Genomic_DNA"/>
</dbReference>
<dbReference type="Gene3D" id="2.60.40.10">
    <property type="entry name" value="Immunoglobulins"/>
    <property type="match status" value="1"/>
</dbReference>
<dbReference type="SUPFAM" id="SSF49265">
    <property type="entry name" value="Fibronectin type III"/>
    <property type="match status" value="1"/>
</dbReference>
<feature type="compositionally biased region" description="Basic and acidic residues" evidence="1">
    <location>
        <begin position="10"/>
        <end position="23"/>
    </location>
</feature>
<organism evidence="2 3">
    <name type="scientific">Astrephomene gubernaculifera</name>
    <dbReference type="NCBI Taxonomy" id="47775"/>
    <lineage>
        <taxon>Eukaryota</taxon>
        <taxon>Viridiplantae</taxon>
        <taxon>Chlorophyta</taxon>
        <taxon>core chlorophytes</taxon>
        <taxon>Chlorophyceae</taxon>
        <taxon>CS clade</taxon>
        <taxon>Chlamydomonadales</taxon>
        <taxon>Astrephomenaceae</taxon>
        <taxon>Astrephomene</taxon>
    </lineage>
</organism>
<accession>A0AAD3DTC6</accession>
<name>A0AAD3DTC6_9CHLO</name>
<dbReference type="Proteomes" id="UP001054857">
    <property type="component" value="Unassembled WGS sequence"/>
</dbReference>
<feature type="region of interest" description="Disordered" evidence="1">
    <location>
        <begin position="1"/>
        <end position="54"/>
    </location>
</feature>
<keyword evidence="3" id="KW-1185">Reference proteome</keyword>
<dbReference type="CDD" id="cd00063">
    <property type="entry name" value="FN3"/>
    <property type="match status" value="1"/>
</dbReference>
<dbReference type="InterPro" id="IPR036116">
    <property type="entry name" value="FN3_sf"/>
</dbReference>
<comment type="caution">
    <text evidence="2">The sequence shown here is derived from an EMBL/GenBank/DDBJ whole genome shotgun (WGS) entry which is preliminary data.</text>
</comment>
<evidence type="ECO:0000313" key="3">
    <source>
        <dbReference type="Proteomes" id="UP001054857"/>
    </source>
</evidence>
<reference evidence="2 3" key="1">
    <citation type="journal article" date="2021" name="Sci. Rep.">
        <title>Genome sequencing of the multicellular alga Astrephomene provides insights into convergent evolution of germ-soma differentiation.</title>
        <authorList>
            <person name="Yamashita S."/>
            <person name="Yamamoto K."/>
            <person name="Matsuzaki R."/>
            <person name="Suzuki S."/>
            <person name="Yamaguchi H."/>
            <person name="Hirooka S."/>
            <person name="Minakuchi Y."/>
            <person name="Miyagishima S."/>
            <person name="Kawachi M."/>
            <person name="Toyoda A."/>
            <person name="Nozaki H."/>
        </authorList>
    </citation>
    <scope>NUCLEOTIDE SEQUENCE [LARGE SCALE GENOMIC DNA]</scope>
    <source>
        <strain evidence="2 3">NIES-4017</strain>
    </source>
</reference>
<dbReference type="InterPro" id="IPR013783">
    <property type="entry name" value="Ig-like_fold"/>
</dbReference>
<gene>
    <name evidence="2" type="ORF">Agub_g9469</name>
</gene>